<dbReference type="SUPFAM" id="SSF48452">
    <property type="entry name" value="TPR-like"/>
    <property type="match status" value="1"/>
</dbReference>
<feature type="compositionally biased region" description="Pro residues" evidence="8">
    <location>
        <begin position="333"/>
        <end position="352"/>
    </location>
</feature>
<comment type="caution">
    <text evidence="10">The sequence shown here is derived from an EMBL/GenBank/DDBJ whole genome shotgun (WGS) entry which is preliminary data.</text>
</comment>
<evidence type="ECO:0000256" key="2">
    <source>
        <dbReference type="ARBA" id="ARBA00022527"/>
    </source>
</evidence>
<dbReference type="InterPro" id="IPR011990">
    <property type="entry name" value="TPR-like_helical_dom_sf"/>
</dbReference>
<keyword evidence="4 7" id="KW-0547">Nucleotide-binding</keyword>
<dbReference type="PROSITE" id="PS00107">
    <property type="entry name" value="PROTEIN_KINASE_ATP"/>
    <property type="match status" value="1"/>
</dbReference>
<keyword evidence="3" id="KW-0808">Transferase</keyword>
<dbReference type="Gene3D" id="1.25.40.10">
    <property type="entry name" value="Tetratricopeptide repeat domain"/>
    <property type="match status" value="1"/>
</dbReference>
<dbReference type="PANTHER" id="PTHR43289:SF6">
    <property type="entry name" value="SERINE_THREONINE-PROTEIN KINASE NEKL-3"/>
    <property type="match status" value="1"/>
</dbReference>
<organism evidence="10 11">
    <name type="scientific">Streptomyces canus</name>
    <dbReference type="NCBI Taxonomy" id="58343"/>
    <lineage>
        <taxon>Bacteria</taxon>
        <taxon>Bacillati</taxon>
        <taxon>Actinomycetota</taxon>
        <taxon>Actinomycetes</taxon>
        <taxon>Kitasatosporales</taxon>
        <taxon>Streptomycetaceae</taxon>
        <taxon>Streptomyces</taxon>
        <taxon>Streptomyces aurantiacus group</taxon>
    </lineage>
</organism>
<name>A0A101SEM1_9ACTN</name>
<feature type="region of interest" description="Disordered" evidence="8">
    <location>
        <begin position="293"/>
        <end position="368"/>
    </location>
</feature>
<accession>A0A101SEM1</accession>
<dbReference type="STRING" id="58343.AQJ46_13570"/>
<evidence type="ECO:0000313" key="11">
    <source>
        <dbReference type="Proteomes" id="UP000053669"/>
    </source>
</evidence>
<dbReference type="RefSeq" id="WP_059205797.1">
    <property type="nucleotide sequence ID" value="NZ_KQ948658.1"/>
</dbReference>
<dbReference type="Proteomes" id="UP000053669">
    <property type="component" value="Unassembled WGS sequence"/>
</dbReference>
<dbReference type="InterPro" id="IPR008266">
    <property type="entry name" value="Tyr_kinase_AS"/>
</dbReference>
<dbReference type="FunFam" id="1.10.510.10:FF:000021">
    <property type="entry name" value="Serine/threonine protein kinase"/>
    <property type="match status" value="1"/>
</dbReference>
<dbReference type="PROSITE" id="PS50011">
    <property type="entry name" value="PROTEIN_KINASE_DOM"/>
    <property type="match status" value="1"/>
</dbReference>
<evidence type="ECO:0000256" key="5">
    <source>
        <dbReference type="ARBA" id="ARBA00022777"/>
    </source>
</evidence>
<dbReference type="InterPro" id="IPR017441">
    <property type="entry name" value="Protein_kinase_ATP_BS"/>
</dbReference>
<dbReference type="Pfam" id="PF00069">
    <property type="entry name" value="Pkinase"/>
    <property type="match status" value="1"/>
</dbReference>
<sequence>MRYQHMATGELIDGRYELAELLGRGGMGEVWAAYDQRLDRSVAVKLLMPQTTVSGMPRHLDPQDPAVIRFTREARLMAKLEHPYVPVIHDAGTHRASRLYLVMQRVYGHTLDRLVARRGPFPVEWAAAVGAQVCSVLVQAHGRGFVHRDLTPRNVMLTADGTVRVLDFGIATALQPPDGPRLTGAGMVAGTPGFISPEQGKGQAATPLSDLYALGCVLYEILGGRPPFTADEPLALVVKHIANDPVPLDRLRDDAPAELCELVSRLLAKSPEDRPADAAEVREVLAPWAEQAVPKAARAGAPGPGSATARPPRGGAELPGNPPTDEDDAPAPEDAPAPPPAAPPPARTPQPRSPSGAGSPAPPDTEDLREHARRLAAEGRLSQALELLGKDLDAALPRFGLSHPEVVSRRLAILRLQFEAQELQAVRDGCLELAATLASTRSAPDADLAACRVMAARCLGRLGHNSAALRELRQALDLQKEVLPPLHAEVLETRREIATLLAGSGSAGEALEALRSLADDQRTALPADHPAHAEVERLVGRLGRLTRTLHLPQ</sequence>
<dbReference type="Gene3D" id="3.30.200.20">
    <property type="entry name" value="Phosphorylase Kinase, domain 1"/>
    <property type="match status" value="1"/>
</dbReference>
<evidence type="ECO:0000256" key="4">
    <source>
        <dbReference type="ARBA" id="ARBA00022741"/>
    </source>
</evidence>
<evidence type="ECO:0000256" key="1">
    <source>
        <dbReference type="ARBA" id="ARBA00012513"/>
    </source>
</evidence>
<dbReference type="PROSITE" id="PS00109">
    <property type="entry name" value="PROTEIN_KINASE_TYR"/>
    <property type="match status" value="1"/>
</dbReference>
<dbReference type="CDD" id="cd14014">
    <property type="entry name" value="STKc_PknB_like"/>
    <property type="match status" value="1"/>
</dbReference>
<proteinExistence type="predicted"/>
<dbReference type="Gene3D" id="1.10.510.10">
    <property type="entry name" value="Transferase(Phosphotransferase) domain 1"/>
    <property type="match status" value="1"/>
</dbReference>
<feature type="compositionally biased region" description="Low complexity" evidence="8">
    <location>
        <begin position="293"/>
        <end position="316"/>
    </location>
</feature>
<keyword evidence="5" id="KW-0418">Kinase</keyword>
<dbReference type="InterPro" id="IPR011009">
    <property type="entry name" value="Kinase-like_dom_sf"/>
</dbReference>
<feature type="binding site" evidence="7">
    <location>
        <position position="45"/>
    </location>
    <ligand>
        <name>ATP</name>
        <dbReference type="ChEBI" id="CHEBI:30616"/>
    </ligand>
</feature>
<dbReference type="EC" id="2.7.11.1" evidence="1"/>
<reference evidence="10 11" key="1">
    <citation type="submission" date="2015-10" db="EMBL/GenBank/DDBJ databases">
        <title>Draft genome sequence of Streptomyces canus DSM 40017, type strain for the species Streptomyces canus.</title>
        <authorList>
            <person name="Ruckert C."/>
            <person name="Winkler A."/>
            <person name="Kalinowski J."/>
            <person name="Kampfer P."/>
            <person name="Glaeser S."/>
        </authorList>
    </citation>
    <scope>NUCLEOTIDE SEQUENCE [LARGE SCALE GENOMIC DNA]</scope>
    <source>
        <strain evidence="10 11">DSM 40017</strain>
    </source>
</reference>
<feature type="domain" description="Protein kinase" evidence="9">
    <location>
        <begin position="16"/>
        <end position="289"/>
    </location>
</feature>
<evidence type="ECO:0000259" key="9">
    <source>
        <dbReference type="PROSITE" id="PS50011"/>
    </source>
</evidence>
<dbReference type="GO" id="GO:0004674">
    <property type="term" value="F:protein serine/threonine kinase activity"/>
    <property type="evidence" value="ECO:0007669"/>
    <property type="project" value="UniProtKB-KW"/>
</dbReference>
<dbReference type="AlphaFoldDB" id="A0A101SEM1"/>
<keyword evidence="6 7" id="KW-0067">ATP-binding</keyword>
<evidence type="ECO:0000256" key="8">
    <source>
        <dbReference type="SAM" id="MobiDB-lite"/>
    </source>
</evidence>
<protein>
    <recommendedName>
        <fullName evidence="1">non-specific serine/threonine protein kinase</fullName>
        <ecNumber evidence="1">2.7.11.1</ecNumber>
    </recommendedName>
</protein>
<dbReference type="EMBL" id="LMWU01000013">
    <property type="protein sequence ID" value="KUN72475.1"/>
    <property type="molecule type" value="Genomic_DNA"/>
</dbReference>
<dbReference type="PANTHER" id="PTHR43289">
    <property type="entry name" value="MITOGEN-ACTIVATED PROTEIN KINASE KINASE KINASE 20-RELATED"/>
    <property type="match status" value="1"/>
</dbReference>
<evidence type="ECO:0000256" key="6">
    <source>
        <dbReference type="ARBA" id="ARBA00022840"/>
    </source>
</evidence>
<dbReference type="InterPro" id="IPR000719">
    <property type="entry name" value="Prot_kinase_dom"/>
</dbReference>
<evidence type="ECO:0000313" key="10">
    <source>
        <dbReference type="EMBL" id="KUN72475.1"/>
    </source>
</evidence>
<gene>
    <name evidence="10" type="ORF">AQJ46_13570</name>
</gene>
<evidence type="ECO:0000256" key="3">
    <source>
        <dbReference type="ARBA" id="ARBA00022679"/>
    </source>
</evidence>
<dbReference type="SUPFAM" id="SSF56112">
    <property type="entry name" value="Protein kinase-like (PK-like)"/>
    <property type="match status" value="1"/>
</dbReference>
<evidence type="ECO:0000256" key="7">
    <source>
        <dbReference type="PROSITE-ProRule" id="PRU10141"/>
    </source>
</evidence>
<keyword evidence="2" id="KW-0723">Serine/threonine-protein kinase</keyword>
<dbReference type="GO" id="GO:0005524">
    <property type="term" value="F:ATP binding"/>
    <property type="evidence" value="ECO:0007669"/>
    <property type="project" value="UniProtKB-UniRule"/>
</dbReference>